<dbReference type="InterPro" id="IPR050090">
    <property type="entry name" value="Tyrosine_recombinase_XerCD"/>
</dbReference>
<feature type="domain" description="Tyr recombinase" evidence="4">
    <location>
        <begin position="217"/>
        <end position="389"/>
    </location>
</feature>
<keyword evidence="6" id="KW-1185">Reference proteome</keyword>
<protein>
    <submittedName>
        <fullName evidence="5">Site-specific integrase</fullName>
    </submittedName>
</protein>
<organism evidence="5 6">
    <name type="scientific">Psychroflexus lacisalsi</name>
    <dbReference type="NCBI Taxonomy" id="503928"/>
    <lineage>
        <taxon>Bacteria</taxon>
        <taxon>Pseudomonadati</taxon>
        <taxon>Bacteroidota</taxon>
        <taxon>Flavobacteriia</taxon>
        <taxon>Flavobacteriales</taxon>
        <taxon>Flavobacteriaceae</taxon>
        <taxon>Psychroflexus</taxon>
    </lineage>
</organism>
<dbReference type="EMBL" id="BAAAGG010000002">
    <property type="protein sequence ID" value="GAA0752030.1"/>
    <property type="molecule type" value="Genomic_DNA"/>
</dbReference>
<dbReference type="RefSeq" id="WP_224455221.1">
    <property type="nucleotide sequence ID" value="NZ_BAAAGG010000002.1"/>
</dbReference>
<dbReference type="InterPro" id="IPR013762">
    <property type="entry name" value="Integrase-like_cat_sf"/>
</dbReference>
<sequence>MKTNSLKIRFILYKSRMTTNGRAPIHCRITYNKIRKSFATGLSVNQKDWNSKTQCSNQDEIINQRLKIVHHKLEEIELYLNFKKDEYEVEAILALYFNKPIEEKGESVISFYNKFLNRQKDLIGKDIKQITWNKYLYIYNHLDEFLKSKSLVKLELKKLKLNLLYDFEYFLKAKKGNKQITVNKTLQRFKKVIKQAQIEGLIDRDPFLGYKVKKINKQIVYLKHSELKKLEEHKFGNYRLEKVRDCFVLCCYTGLAYNEMSRLKSKHLQTNGGVNWIIIDRTKTEKTLEIPLLKKAENLISKYTFDKVLELPVVSNQRFNSYLKEIAEIVGIEKNLTHHVARKTFATTVLLENNIPIEIVSHVLGHSSIKVTQDHYGKILSSSVAKEFKSLNSGLLIFL</sequence>
<dbReference type="InterPro" id="IPR010998">
    <property type="entry name" value="Integrase_recombinase_N"/>
</dbReference>
<evidence type="ECO:0000256" key="1">
    <source>
        <dbReference type="ARBA" id="ARBA00008857"/>
    </source>
</evidence>
<dbReference type="Proteomes" id="UP001500185">
    <property type="component" value="Unassembled WGS sequence"/>
</dbReference>
<evidence type="ECO:0000256" key="2">
    <source>
        <dbReference type="ARBA" id="ARBA00023125"/>
    </source>
</evidence>
<evidence type="ECO:0000256" key="3">
    <source>
        <dbReference type="ARBA" id="ARBA00023172"/>
    </source>
</evidence>
<name>A0ABN1K1I4_9FLAO</name>
<comment type="caution">
    <text evidence="5">The sequence shown here is derived from an EMBL/GenBank/DDBJ whole genome shotgun (WGS) entry which is preliminary data.</text>
</comment>
<accession>A0ABN1K1I4</accession>
<reference evidence="5 6" key="1">
    <citation type="journal article" date="2019" name="Int. J. Syst. Evol. Microbiol.">
        <title>The Global Catalogue of Microorganisms (GCM) 10K type strain sequencing project: providing services to taxonomists for standard genome sequencing and annotation.</title>
        <authorList>
            <consortium name="The Broad Institute Genomics Platform"/>
            <consortium name="The Broad Institute Genome Sequencing Center for Infectious Disease"/>
            <person name="Wu L."/>
            <person name="Ma J."/>
        </authorList>
    </citation>
    <scope>NUCLEOTIDE SEQUENCE [LARGE SCALE GENOMIC DNA]</scope>
    <source>
        <strain evidence="5 6">JCM 16231</strain>
    </source>
</reference>
<keyword evidence="2" id="KW-0238">DNA-binding</keyword>
<dbReference type="InterPro" id="IPR011010">
    <property type="entry name" value="DNA_brk_join_enz"/>
</dbReference>
<dbReference type="InterPro" id="IPR002104">
    <property type="entry name" value="Integrase_catalytic"/>
</dbReference>
<proteinExistence type="inferred from homology"/>
<dbReference type="Pfam" id="PF00589">
    <property type="entry name" value="Phage_integrase"/>
    <property type="match status" value="1"/>
</dbReference>
<dbReference type="PANTHER" id="PTHR30349">
    <property type="entry name" value="PHAGE INTEGRASE-RELATED"/>
    <property type="match status" value="1"/>
</dbReference>
<keyword evidence="3" id="KW-0233">DNA recombination</keyword>
<dbReference type="CDD" id="cd01185">
    <property type="entry name" value="INTN1_C_like"/>
    <property type="match status" value="1"/>
</dbReference>
<dbReference type="Gene3D" id="1.10.150.130">
    <property type="match status" value="1"/>
</dbReference>
<dbReference type="PANTHER" id="PTHR30349:SF64">
    <property type="entry name" value="PROPHAGE INTEGRASE INTD-RELATED"/>
    <property type="match status" value="1"/>
</dbReference>
<dbReference type="Gene3D" id="1.10.443.10">
    <property type="entry name" value="Intergrase catalytic core"/>
    <property type="match status" value="1"/>
</dbReference>
<comment type="similarity">
    <text evidence="1">Belongs to the 'phage' integrase family.</text>
</comment>
<dbReference type="SUPFAM" id="SSF56349">
    <property type="entry name" value="DNA breaking-rejoining enzymes"/>
    <property type="match status" value="1"/>
</dbReference>
<dbReference type="Pfam" id="PF17293">
    <property type="entry name" value="Arm-DNA-bind_5"/>
    <property type="match status" value="1"/>
</dbReference>
<evidence type="ECO:0000313" key="6">
    <source>
        <dbReference type="Proteomes" id="UP001500185"/>
    </source>
</evidence>
<evidence type="ECO:0000313" key="5">
    <source>
        <dbReference type="EMBL" id="GAA0752030.1"/>
    </source>
</evidence>
<dbReference type="InterPro" id="IPR035386">
    <property type="entry name" value="Arm-DNA-bind_5"/>
</dbReference>
<dbReference type="InterPro" id="IPR025269">
    <property type="entry name" value="SAM-like_dom"/>
</dbReference>
<gene>
    <name evidence="5" type="ORF">GCM10009433_02740</name>
</gene>
<dbReference type="PROSITE" id="PS51898">
    <property type="entry name" value="TYR_RECOMBINASE"/>
    <property type="match status" value="1"/>
</dbReference>
<evidence type="ECO:0000259" key="4">
    <source>
        <dbReference type="PROSITE" id="PS51898"/>
    </source>
</evidence>
<dbReference type="Pfam" id="PF13102">
    <property type="entry name" value="Phage_int_SAM_5"/>
    <property type="match status" value="1"/>
</dbReference>